<feature type="non-terminal residue" evidence="1">
    <location>
        <position position="64"/>
    </location>
</feature>
<dbReference type="RefSeq" id="WP_377699287.1">
    <property type="nucleotide sequence ID" value="NZ_JBHLWE010000039.1"/>
</dbReference>
<organism evidence="1 2">
    <name type="scientific">Paracoccus niistensis</name>
    <dbReference type="NCBI Taxonomy" id="632935"/>
    <lineage>
        <taxon>Bacteria</taxon>
        <taxon>Pseudomonadati</taxon>
        <taxon>Pseudomonadota</taxon>
        <taxon>Alphaproteobacteria</taxon>
        <taxon>Rhodobacterales</taxon>
        <taxon>Paracoccaceae</taxon>
        <taxon>Paracoccus</taxon>
    </lineage>
</organism>
<gene>
    <name evidence="1" type="ORF">ACFFII_12885</name>
</gene>
<comment type="caution">
    <text evidence="1">The sequence shown here is derived from an EMBL/GenBank/DDBJ whole genome shotgun (WGS) entry which is preliminary data.</text>
</comment>
<proteinExistence type="predicted"/>
<protein>
    <submittedName>
        <fullName evidence="1">Uncharacterized protein</fullName>
    </submittedName>
</protein>
<keyword evidence="2" id="KW-1185">Reference proteome</keyword>
<reference evidence="1 2" key="1">
    <citation type="submission" date="2024-09" db="EMBL/GenBank/DDBJ databases">
        <authorList>
            <person name="Sun Q."/>
            <person name="Mori K."/>
        </authorList>
    </citation>
    <scope>NUCLEOTIDE SEQUENCE [LARGE SCALE GENOMIC DNA]</scope>
    <source>
        <strain evidence="1 2">KCTC 22789</strain>
    </source>
</reference>
<dbReference type="Proteomes" id="UP001589799">
    <property type="component" value="Unassembled WGS sequence"/>
</dbReference>
<accession>A0ABV6I615</accession>
<evidence type="ECO:0000313" key="1">
    <source>
        <dbReference type="EMBL" id="MFC0341657.1"/>
    </source>
</evidence>
<sequence>MNGLEWLSLNSSYLLHGNDYNRLSEVVRLRQPSKLQPSDFFGEFRQDGEDIADQSVIGDLEDGG</sequence>
<name>A0ABV6I615_9RHOB</name>
<dbReference type="EMBL" id="JBHLWE010000039">
    <property type="protein sequence ID" value="MFC0341657.1"/>
    <property type="molecule type" value="Genomic_DNA"/>
</dbReference>
<evidence type="ECO:0000313" key="2">
    <source>
        <dbReference type="Proteomes" id="UP001589799"/>
    </source>
</evidence>